<dbReference type="RefSeq" id="WP_117444414.1">
    <property type="nucleotide sequence ID" value="NZ_JAJFEN010000076.1"/>
</dbReference>
<gene>
    <name evidence="2" type="ORF">DXA38_18070</name>
</gene>
<sequence length="139" mass="15710">MNAILKKFLMFSFVFTFAVAFTATAFAAVSPLVTMGVPRFGGWSNFSVEKEKKANKNADGGIYLNTSPYTFNIYGQLYKESAKDKKNEKALNGNITLSVKKWKRKPYYASQKGTGKYKSAITSSTLEPDYRYITYKFEP</sequence>
<protein>
    <submittedName>
        <fullName evidence="2">Uncharacterized protein</fullName>
    </submittedName>
</protein>
<dbReference type="Proteomes" id="UP000260025">
    <property type="component" value="Unassembled WGS sequence"/>
</dbReference>
<reference evidence="2 3" key="1">
    <citation type="submission" date="2018-08" db="EMBL/GenBank/DDBJ databases">
        <title>A genome reference for cultivated species of the human gut microbiota.</title>
        <authorList>
            <person name="Zou Y."/>
            <person name="Xue W."/>
            <person name="Luo G."/>
        </authorList>
    </citation>
    <scope>NUCLEOTIDE SEQUENCE [LARGE SCALE GENOMIC DNA]</scope>
    <source>
        <strain evidence="2 3">OF01-2LB</strain>
    </source>
</reference>
<accession>A0A3E2VLA7</accession>
<proteinExistence type="predicted"/>
<feature type="signal peptide" evidence="1">
    <location>
        <begin position="1"/>
        <end position="27"/>
    </location>
</feature>
<comment type="caution">
    <text evidence="2">The sequence shown here is derived from an EMBL/GenBank/DDBJ whole genome shotgun (WGS) entry which is preliminary data.</text>
</comment>
<dbReference type="AlphaFoldDB" id="A0A3E2VLA7"/>
<evidence type="ECO:0000313" key="2">
    <source>
        <dbReference type="EMBL" id="RGC11411.1"/>
    </source>
</evidence>
<keyword evidence="1" id="KW-0732">Signal</keyword>
<organism evidence="2 3">
    <name type="scientific">Clostridium innocuum</name>
    <dbReference type="NCBI Taxonomy" id="1522"/>
    <lineage>
        <taxon>Bacteria</taxon>
        <taxon>Bacillati</taxon>
        <taxon>Bacillota</taxon>
        <taxon>Clostridia</taxon>
        <taxon>Eubacteriales</taxon>
        <taxon>Clostridiaceae</taxon>
        <taxon>Clostridium</taxon>
    </lineage>
</organism>
<feature type="chain" id="PRO_5017639140" evidence="1">
    <location>
        <begin position="28"/>
        <end position="139"/>
    </location>
</feature>
<evidence type="ECO:0000313" key="3">
    <source>
        <dbReference type="Proteomes" id="UP000260025"/>
    </source>
</evidence>
<evidence type="ECO:0000256" key="1">
    <source>
        <dbReference type="SAM" id="SignalP"/>
    </source>
</evidence>
<name>A0A3E2VLA7_CLOIN</name>
<dbReference type="EMBL" id="QVEV01000036">
    <property type="protein sequence ID" value="RGC11411.1"/>
    <property type="molecule type" value="Genomic_DNA"/>
</dbReference>